<dbReference type="SUPFAM" id="SSF103481">
    <property type="entry name" value="Multidrug resistance efflux transporter EmrE"/>
    <property type="match status" value="1"/>
</dbReference>
<name>A0A7C0Y222_DESA2</name>
<feature type="transmembrane region" description="Helical" evidence="1">
    <location>
        <begin position="61"/>
        <end position="82"/>
    </location>
</feature>
<sequence length="108" mass="12278">MVKAAVYLIIFWIMQILAQVFFKWGSFSKARWLVGFLIGNFFGFSSMWLLMIMYKLISPNIALALGAGGAFLLTQLVFYWFFKTSLTFLQWIGILGIAFGMVLVSLGK</sequence>
<comment type="caution">
    <text evidence="2">The sequence shown here is derived from an EMBL/GenBank/DDBJ whole genome shotgun (WGS) entry which is preliminary data.</text>
</comment>
<gene>
    <name evidence="2" type="ORF">ENG63_03175</name>
</gene>
<evidence type="ECO:0000313" key="2">
    <source>
        <dbReference type="EMBL" id="HDD43847.1"/>
    </source>
</evidence>
<protein>
    <recommendedName>
        <fullName evidence="3">EamA domain-containing protein</fullName>
    </recommendedName>
</protein>
<dbReference type="EMBL" id="DRBS01000123">
    <property type="protein sequence ID" value="HDD43847.1"/>
    <property type="molecule type" value="Genomic_DNA"/>
</dbReference>
<keyword evidence="1" id="KW-0472">Membrane</keyword>
<evidence type="ECO:0008006" key="3">
    <source>
        <dbReference type="Google" id="ProtNLM"/>
    </source>
</evidence>
<dbReference type="InterPro" id="IPR037185">
    <property type="entry name" value="EmrE-like"/>
</dbReference>
<reference evidence="2" key="1">
    <citation type="journal article" date="2020" name="mSystems">
        <title>Genome- and Community-Level Interaction Insights into Carbon Utilization and Element Cycling Functions of Hydrothermarchaeota in Hydrothermal Sediment.</title>
        <authorList>
            <person name="Zhou Z."/>
            <person name="Liu Y."/>
            <person name="Xu W."/>
            <person name="Pan J."/>
            <person name="Luo Z.H."/>
            <person name="Li M."/>
        </authorList>
    </citation>
    <scope>NUCLEOTIDE SEQUENCE [LARGE SCALE GENOMIC DNA]</scope>
    <source>
        <strain evidence="2">HyVt-233</strain>
    </source>
</reference>
<proteinExistence type="predicted"/>
<keyword evidence="1" id="KW-1133">Transmembrane helix</keyword>
<dbReference type="Gene3D" id="1.10.3730.20">
    <property type="match status" value="1"/>
</dbReference>
<keyword evidence="1" id="KW-0812">Transmembrane</keyword>
<dbReference type="AlphaFoldDB" id="A0A7C0Y222"/>
<evidence type="ECO:0000256" key="1">
    <source>
        <dbReference type="SAM" id="Phobius"/>
    </source>
</evidence>
<feature type="transmembrane region" description="Helical" evidence="1">
    <location>
        <begin position="34"/>
        <end position="54"/>
    </location>
</feature>
<organism evidence="2">
    <name type="scientific">Desulfofervidus auxilii</name>
    <dbReference type="NCBI Taxonomy" id="1621989"/>
    <lineage>
        <taxon>Bacteria</taxon>
        <taxon>Pseudomonadati</taxon>
        <taxon>Thermodesulfobacteriota</taxon>
        <taxon>Candidatus Desulfofervidia</taxon>
        <taxon>Candidatus Desulfofervidales</taxon>
        <taxon>Candidatus Desulfofervidaceae</taxon>
        <taxon>Candidatus Desulfofervidus</taxon>
    </lineage>
</organism>
<accession>A0A7C0Y222</accession>
<feature type="transmembrane region" description="Helical" evidence="1">
    <location>
        <begin position="88"/>
        <end position="106"/>
    </location>
</feature>
<dbReference type="Proteomes" id="UP000886289">
    <property type="component" value="Unassembled WGS sequence"/>
</dbReference>